<evidence type="ECO:0000256" key="8">
    <source>
        <dbReference type="ARBA" id="ARBA00026100"/>
    </source>
</evidence>
<accession>A0A916SRJ5</accession>
<dbReference type="InterPro" id="IPR001567">
    <property type="entry name" value="Pept_M3A_M3B_dom"/>
</dbReference>
<dbReference type="InterPro" id="IPR045090">
    <property type="entry name" value="Pept_M3A_M3B"/>
</dbReference>
<name>A0A916SRJ5_9BURK</name>
<comment type="catalytic activity">
    <reaction evidence="7">
        <text>Hydrolysis of oligopeptides, with broad specificity. Gly or Ala commonly occur as P1 or P1' residues, but more distant residues are also important, as is shown by the fact that Z-Gly-Pro-Gly-|-Gly-Pro-Ala is cleaved, but not Z-(Gly)(5).</text>
        <dbReference type="EC" id="3.4.24.70"/>
    </reaction>
</comment>
<dbReference type="EC" id="3.4.24.70" evidence="8"/>
<dbReference type="InterPro" id="IPR024079">
    <property type="entry name" value="MetalloPept_cat_dom_sf"/>
</dbReference>
<dbReference type="RefSeq" id="WP_188710248.1">
    <property type="nucleotide sequence ID" value="NZ_BMIG01000023.1"/>
</dbReference>
<gene>
    <name evidence="12" type="primary">prlC</name>
    <name evidence="12" type="ORF">GCM10011496_38790</name>
</gene>
<comment type="caution">
    <text evidence="12">The sequence shown here is derived from an EMBL/GenBank/DDBJ whole genome shotgun (WGS) entry which is preliminary data.</text>
</comment>
<dbReference type="PANTHER" id="PTHR11804">
    <property type="entry name" value="PROTEASE M3 THIMET OLIGOPEPTIDASE-RELATED"/>
    <property type="match status" value="1"/>
</dbReference>
<keyword evidence="13" id="KW-1185">Reference proteome</keyword>
<evidence type="ECO:0000313" key="12">
    <source>
        <dbReference type="EMBL" id="GGB14067.1"/>
    </source>
</evidence>
<evidence type="ECO:0000256" key="4">
    <source>
        <dbReference type="ARBA" id="ARBA00022801"/>
    </source>
</evidence>
<comment type="similarity">
    <text evidence="1 9">Belongs to the peptidase M3 family.</text>
</comment>
<keyword evidence="5 9" id="KW-0862">Zinc</keyword>
<keyword evidence="3 9" id="KW-0479">Metal-binding</keyword>
<dbReference type="InterPro" id="IPR045666">
    <property type="entry name" value="OpdA_N"/>
</dbReference>
<evidence type="ECO:0000256" key="6">
    <source>
        <dbReference type="ARBA" id="ARBA00023049"/>
    </source>
</evidence>
<organism evidence="12 13">
    <name type="scientific">Polaromonas eurypsychrophila</name>
    <dbReference type="NCBI Taxonomy" id="1614635"/>
    <lineage>
        <taxon>Bacteria</taxon>
        <taxon>Pseudomonadati</taxon>
        <taxon>Pseudomonadota</taxon>
        <taxon>Betaproteobacteria</taxon>
        <taxon>Burkholderiales</taxon>
        <taxon>Comamonadaceae</taxon>
        <taxon>Polaromonas</taxon>
    </lineage>
</organism>
<proteinExistence type="inferred from homology"/>
<reference evidence="12" key="1">
    <citation type="journal article" date="2014" name="Int. J. Syst. Evol. Microbiol.">
        <title>Complete genome sequence of Corynebacterium casei LMG S-19264T (=DSM 44701T), isolated from a smear-ripened cheese.</title>
        <authorList>
            <consortium name="US DOE Joint Genome Institute (JGI-PGF)"/>
            <person name="Walter F."/>
            <person name="Albersmeier A."/>
            <person name="Kalinowski J."/>
            <person name="Ruckert C."/>
        </authorList>
    </citation>
    <scope>NUCLEOTIDE SEQUENCE</scope>
    <source>
        <strain evidence="12">CGMCC 1.15322</strain>
    </source>
</reference>
<feature type="domain" description="Peptidase M3A/M3B catalytic" evidence="10">
    <location>
        <begin position="220"/>
        <end position="689"/>
    </location>
</feature>
<evidence type="ECO:0000259" key="10">
    <source>
        <dbReference type="Pfam" id="PF01432"/>
    </source>
</evidence>
<dbReference type="Gene3D" id="3.40.390.10">
    <property type="entry name" value="Collagenase (Catalytic Domain)"/>
    <property type="match status" value="1"/>
</dbReference>
<dbReference type="InterPro" id="IPR034005">
    <property type="entry name" value="M3A_DCP"/>
</dbReference>
<dbReference type="GO" id="GO:0006518">
    <property type="term" value="P:peptide metabolic process"/>
    <property type="evidence" value="ECO:0007669"/>
    <property type="project" value="TreeGrafter"/>
</dbReference>
<evidence type="ECO:0000313" key="13">
    <source>
        <dbReference type="Proteomes" id="UP000620596"/>
    </source>
</evidence>
<dbReference type="Pfam" id="PF01432">
    <property type="entry name" value="Peptidase_M3"/>
    <property type="match status" value="1"/>
</dbReference>
<dbReference type="Pfam" id="PF19310">
    <property type="entry name" value="TOP_N"/>
    <property type="match status" value="1"/>
</dbReference>
<feature type="domain" description="Oligopeptidase A N-terminal" evidence="11">
    <location>
        <begin position="30"/>
        <end position="146"/>
    </location>
</feature>
<dbReference type="GO" id="GO:0004222">
    <property type="term" value="F:metalloendopeptidase activity"/>
    <property type="evidence" value="ECO:0007669"/>
    <property type="project" value="UniProtKB-EC"/>
</dbReference>
<evidence type="ECO:0000256" key="7">
    <source>
        <dbReference type="ARBA" id="ARBA00024603"/>
    </source>
</evidence>
<dbReference type="CDD" id="cd06456">
    <property type="entry name" value="M3A_DCP"/>
    <property type="match status" value="1"/>
</dbReference>
<dbReference type="Proteomes" id="UP000620596">
    <property type="component" value="Unassembled WGS sequence"/>
</dbReference>
<evidence type="ECO:0000256" key="5">
    <source>
        <dbReference type="ARBA" id="ARBA00022833"/>
    </source>
</evidence>
<evidence type="ECO:0000259" key="11">
    <source>
        <dbReference type="Pfam" id="PF19310"/>
    </source>
</evidence>
<evidence type="ECO:0000256" key="9">
    <source>
        <dbReference type="RuleBase" id="RU003435"/>
    </source>
</evidence>
<protein>
    <recommendedName>
        <fullName evidence="8">oligopeptidase A</fullName>
        <ecNumber evidence="8">3.4.24.70</ecNumber>
    </recommendedName>
</protein>
<dbReference type="InterPro" id="IPR024077">
    <property type="entry name" value="Neurolysin/TOP_dom2"/>
</dbReference>
<evidence type="ECO:0000256" key="3">
    <source>
        <dbReference type="ARBA" id="ARBA00022723"/>
    </source>
</evidence>
<dbReference type="Gene3D" id="1.10.1370.10">
    <property type="entry name" value="Neurolysin, domain 3"/>
    <property type="match status" value="1"/>
</dbReference>
<reference evidence="12" key="2">
    <citation type="submission" date="2020-09" db="EMBL/GenBank/DDBJ databases">
        <authorList>
            <person name="Sun Q."/>
            <person name="Zhou Y."/>
        </authorList>
    </citation>
    <scope>NUCLEOTIDE SEQUENCE</scope>
    <source>
        <strain evidence="12">CGMCC 1.15322</strain>
    </source>
</reference>
<dbReference type="GO" id="GO:0005829">
    <property type="term" value="C:cytosol"/>
    <property type="evidence" value="ECO:0007669"/>
    <property type="project" value="UniProtKB-ARBA"/>
</dbReference>
<dbReference type="AlphaFoldDB" id="A0A916SRJ5"/>
<dbReference type="FunFam" id="3.40.390.10:FF:000009">
    <property type="entry name" value="Oligopeptidase A"/>
    <property type="match status" value="1"/>
</dbReference>
<keyword evidence="2 9" id="KW-0645">Protease</keyword>
<sequence length="691" mass="76815">MTTPNPLLDYSDLPLFDRIQPDHVGPAVDVLLAQAETALAQVTAPAFPARWTDIAGVLDIATENLSRAWGAVSHLNGVADTPELRAAYNDALPKITEFWTRLGADERLYAKYKAIDVASLNTEQRQAHKNAMRNFVLSGAELVGAAKARFAVIQERQAELSQKFSENALDATDAFAYYAREDELAGVPPDVVQAARAQAKAEGKDGYKLTLKMPSYLPVMQFADSSALRETLYRAYSTRASDQSPTEFSHFDNSAVMQEILALRLEEAQLLGYRNFGEVSVVAKMADSPEQVISFLHDLGQRAKPYGIKDVADLRAFASEQLGLTDPKPWDFAWIGEKLKEARYSFSEQEVKQYFTAPKVLAGLFKIVETLFEVAIRADRAPIWKPGVEFYRIERDGQLVGQFYLDQPARTGKRGGAWMDDVRARWLRPDTGTLQTPVAHLVCNFAEGVGGKPALLTHDDVTTLFHEFGHGLHHMLTQVNERDVSGISGVEWDAVELPSQFMENFCWEWDVLKHMTAHVDTGEPLPRALFDKMLAAKNFQSGMQTLRQIEFSLFDMLLHTQWRPGNDVMTLLAGVRDEFAVITPPPYSRTAHTFSHIFSGGYAAGYYSYKWAEVLSADAYAAFEESAQSATTTGRNTDAEAVSGTVTVETGRKYRRAILEAGGSRPAMESFKAFRGREPSIDALLRHQGMA</sequence>
<dbReference type="GO" id="GO:0046872">
    <property type="term" value="F:metal ion binding"/>
    <property type="evidence" value="ECO:0007669"/>
    <property type="project" value="UniProtKB-UniRule"/>
</dbReference>
<dbReference type="SUPFAM" id="SSF55486">
    <property type="entry name" value="Metalloproteases ('zincins'), catalytic domain"/>
    <property type="match status" value="1"/>
</dbReference>
<dbReference type="GO" id="GO:0006508">
    <property type="term" value="P:proteolysis"/>
    <property type="evidence" value="ECO:0007669"/>
    <property type="project" value="UniProtKB-KW"/>
</dbReference>
<keyword evidence="6 9" id="KW-0482">Metalloprotease</keyword>
<dbReference type="Gene3D" id="1.10.1370.40">
    <property type="match status" value="1"/>
</dbReference>
<comment type="cofactor">
    <cofactor evidence="9">
        <name>Zn(2+)</name>
        <dbReference type="ChEBI" id="CHEBI:29105"/>
    </cofactor>
    <text evidence="9">Binds 1 zinc ion.</text>
</comment>
<evidence type="ECO:0000256" key="2">
    <source>
        <dbReference type="ARBA" id="ARBA00022670"/>
    </source>
</evidence>
<evidence type="ECO:0000256" key="1">
    <source>
        <dbReference type="ARBA" id="ARBA00006040"/>
    </source>
</evidence>
<keyword evidence="4 9" id="KW-0378">Hydrolase</keyword>
<dbReference type="EMBL" id="BMIG01000023">
    <property type="protein sequence ID" value="GGB14067.1"/>
    <property type="molecule type" value="Genomic_DNA"/>
</dbReference>
<dbReference type="PANTHER" id="PTHR11804:SF84">
    <property type="entry name" value="SACCHAROLYSIN"/>
    <property type="match status" value="1"/>
</dbReference>